<evidence type="ECO:0000256" key="1">
    <source>
        <dbReference type="SAM" id="Phobius"/>
    </source>
</evidence>
<protein>
    <recommendedName>
        <fullName evidence="4">DUF3099 domain-containing protein</fullName>
    </recommendedName>
</protein>
<keyword evidence="3" id="KW-1185">Reference proteome</keyword>
<dbReference type="InterPro" id="IPR021449">
    <property type="entry name" value="DUF3099"/>
</dbReference>
<sequence length="102" mass="10898">MKQQSITSLPPAPEQERRQRLIKYSITMGVRLLCLAALPFVQGGWMFAVAAGAIFLPYVAVIIANAGSLPSQGAIERPTGVVVSQRPTIVDDSVPPRPADQA</sequence>
<feature type="transmembrane region" description="Helical" evidence="1">
    <location>
        <begin position="47"/>
        <end position="67"/>
    </location>
</feature>
<keyword evidence="1" id="KW-0812">Transmembrane</keyword>
<dbReference type="Pfam" id="PF11298">
    <property type="entry name" value="DUF3099"/>
    <property type="match status" value="1"/>
</dbReference>
<reference evidence="2 3" key="1">
    <citation type="submission" date="2018-11" db="EMBL/GenBank/DDBJ databases">
        <title>Sequencing the genomes of 1000 actinobacteria strains.</title>
        <authorList>
            <person name="Klenk H.-P."/>
        </authorList>
    </citation>
    <scope>NUCLEOTIDE SEQUENCE [LARGE SCALE GENOMIC DNA]</scope>
    <source>
        <strain evidence="2 3">DSM 14012</strain>
    </source>
</reference>
<evidence type="ECO:0008006" key="4">
    <source>
        <dbReference type="Google" id="ProtNLM"/>
    </source>
</evidence>
<dbReference type="RefSeq" id="WP_085510920.1">
    <property type="nucleotide sequence ID" value="NZ_FXAP01000001.1"/>
</dbReference>
<proteinExistence type="predicted"/>
<accession>A0A3N2C354</accession>
<feature type="transmembrane region" description="Helical" evidence="1">
    <location>
        <begin position="21"/>
        <end position="41"/>
    </location>
</feature>
<dbReference type="AlphaFoldDB" id="A0A3N2C354"/>
<name>A0A3N2C354_9MICO</name>
<gene>
    <name evidence="2" type="ORF">EDD42_2000</name>
</gene>
<organism evidence="2 3">
    <name type="scientific">Plantibacter flavus</name>
    <dbReference type="NCBI Taxonomy" id="150123"/>
    <lineage>
        <taxon>Bacteria</taxon>
        <taxon>Bacillati</taxon>
        <taxon>Actinomycetota</taxon>
        <taxon>Actinomycetes</taxon>
        <taxon>Micrococcales</taxon>
        <taxon>Microbacteriaceae</taxon>
        <taxon>Plantibacter</taxon>
    </lineage>
</organism>
<keyword evidence="1" id="KW-0472">Membrane</keyword>
<keyword evidence="1" id="KW-1133">Transmembrane helix</keyword>
<dbReference type="Proteomes" id="UP000266915">
    <property type="component" value="Unassembled WGS sequence"/>
</dbReference>
<evidence type="ECO:0000313" key="2">
    <source>
        <dbReference type="EMBL" id="ROR81919.1"/>
    </source>
</evidence>
<comment type="caution">
    <text evidence="2">The sequence shown here is derived from an EMBL/GenBank/DDBJ whole genome shotgun (WGS) entry which is preliminary data.</text>
</comment>
<dbReference type="EMBL" id="RKHL01000001">
    <property type="protein sequence ID" value="ROR81919.1"/>
    <property type="molecule type" value="Genomic_DNA"/>
</dbReference>
<evidence type="ECO:0000313" key="3">
    <source>
        <dbReference type="Proteomes" id="UP000266915"/>
    </source>
</evidence>